<evidence type="ECO:0000256" key="4">
    <source>
        <dbReference type="ARBA" id="ARBA00022898"/>
    </source>
</evidence>
<evidence type="ECO:0000313" key="8">
    <source>
        <dbReference type="EMBL" id="CAB9492410.1"/>
    </source>
</evidence>
<sequence>MSFGTAIRVSNYMQKSEALFTRAQKTIPGGVNSPVRAFKAVGGTPRFITKADGAYMWDADGKQYIDYIQSWGPMVLGHNNAKIREAVIEASYSGLSFGAPTEAEVIMAELVSELVPSMEMVRMVNSGTEATMSAIRLARGYTSRNKIVKFEGCYHGHADSLLVKAGSGALTLGVPSSPGVPSNVAEHTLTVEYNNLDSVKEIFEAHGDDIACIIVEPVAGNMNCIPPVEGFLEGLRAICNEYGSVLIFDEVMTGFRVSRGGAQERYKVKPDLTCLGKVIGGGMPVGCFGGRRDIITHIAPTGPIYQAGTLSGNPVAMAAGLAALTQIKQPGLYDSIFENTQKLVDGFQALADKHNISLTTNIAGSMFGIFFTDVEKVTNYKQAINCNTEQFNKFYHGMLEQGVYLAPASYEAGFVSKAHDAEVIEKTLAAADKVFSTL</sequence>
<dbReference type="PANTHER" id="PTHR43713">
    <property type="entry name" value="GLUTAMATE-1-SEMIALDEHYDE 2,1-AMINOMUTASE"/>
    <property type="match status" value="1"/>
</dbReference>
<dbReference type="InterPro" id="IPR005814">
    <property type="entry name" value="Aminotrans_3"/>
</dbReference>
<dbReference type="InterPro" id="IPR049704">
    <property type="entry name" value="Aminotrans_3_PPA_site"/>
</dbReference>
<dbReference type="PANTHER" id="PTHR43713:SF3">
    <property type="entry name" value="GLUTAMATE-1-SEMIALDEHYDE 2,1-AMINOMUTASE 1, CHLOROPLASTIC-RELATED"/>
    <property type="match status" value="1"/>
</dbReference>
<dbReference type="UniPathway" id="UPA00251">
    <property type="reaction ID" value="UER00317"/>
</dbReference>
<keyword evidence="8" id="KW-0808">Transferase</keyword>
<gene>
    <name evidence="7 8" type="primary">hemL</name>
    <name evidence="8" type="ORF">ALFOR1_10367</name>
</gene>
<evidence type="ECO:0000256" key="6">
    <source>
        <dbReference type="ARBA" id="ARBA00023244"/>
    </source>
</evidence>
<dbReference type="GO" id="GO:0042286">
    <property type="term" value="F:glutamate-1-semialdehyde 2,1-aminomutase activity"/>
    <property type="evidence" value="ECO:0007669"/>
    <property type="project" value="UniProtKB-UniRule"/>
</dbReference>
<evidence type="ECO:0000256" key="5">
    <source>
        <dbReference type="ARBA" id="ARBA00023235"/>
    </source>
</evidence>
<keyword evidence="7" id="KW-0963">Cytoplasm</keyword>
<dbReference type="AlphaFoldDB" id="A0A6T9XX15"/>
<dbReference type="HAMAP" id="MF_00375">
    <property type="entry name" value="HemL_aminotrans_3"/>
    <property type="match status" value="1"/>
</dbReference>
<dbReference type="FunFam" id="3.40.640.10:FF:000021">
    <property type="entry name" value="Glutamate-1-semialdehyde 2,1-aminomutase"/>
    <property type="match status" value="1"/>
</dbReference>
<keyword evidence="8" id="KW-0032">Aminotransferase</keyword>
<dbReference type="Gene3D" id="3.40.640.10">
    <property type="entry name" value="Type I PLP-dependent aspartate aminotransferase-like (Major domain)"/>
    <property type="match status" value="1"/>
</dbReference>
<dbReference type="EMBL" id="LR812090">
    <property type="protein sequence ID" value="CAB9492410.1"/>
    <property type="molecule type" value="Genomic_DNA"/>
</dbReference>
<dbReference type="Pfam" id="PF00202">
    <property type="entry name" value="Aminotran_3"/>
    <property type="match status" value="1"/>
</dbReference>
<evidence type="ECO:0000256" key="2">
    <source>
        <dbReference type="ARBA" id="ARBA00004819"/>
    </source>
</evidence>
<dbReference type="GO" id="GO:0006782">
    <property type="term" value="P:protoporphyrinogen IX biosynthetic process"/>
    <property type="evidence" value="ECO:0007669"/>
    <property type="project" value="UniProtKB-UniRule"/>
</dbReference>
<dbReference type="InterPro" id="IPR004639">
    <property type="entry name" value="4pyrrol_synth_GluAld_NH2Trfase"/>
</dbReference>
<keyword evidence="4 7" id="KW-0663">Pyridoxal phosphate</keyword>
<organism evidence="8 9">
    <name type="scientific">Alteromonas macleodii</name>
    <name type="common">Pseudoalteromonas macleodii</name>
    <dbReference type="NCBI Taxonomy" id="28108"/>
    <lineage>
        <taxon>Bacteria</taxon>
        <taxon>Pseudomonadati</taxon>
        <taxon>Pseudomonadota</taxon>
        <taxon>Gammaproteobacteria</taxon>
        <taxon>Alteromonadales</taxon>
        <taxon>Alteromonadaceae</taxon>
        <taxon>Alteromonas/Salinimonas group</taxon>
        <taxon>Alteromonas</taxon>
    </lineage>
</organism>
<feature type="modified residue" description="N6-(pyridoxal phosphate)lysine" evidence="7">
    <location>
        <position position="277"/>
    </location>
</feature>
<comment type="catalytic activity">
    <reaction evidence="7">
        <text>(S)-4-amino-5-oxopentanoate = 5-aminolevulinate</text>
        <dbReference type="Rhea" id="RHEA:14265"/>
        <dbReference type="ChEBI" id="CHEBI:57501"/>
        <dbReference type="ChEBI" id="CHEBI:356416"/>
        <dbReference type="EC" id="5.4.3.8"/>
    </reaction>
</comment>
<evidence type="ECO:0000256" key="7">
    <source>
        <dbReference type="HAMAP-Rule" id="MF_00375"/>
    </source>
</evidence>
<evidence type="ECO:0000256" key="3">
    <source>
        <dbReference type="ARBA" id="ARBA00008981"/>
    </source>
</evidence>
<name>A0A6T9XX15_ALTMA</name>
<dbReference type="EC" id="5.4.3.8" evidence="7"/>
<dbReference type="InterPro" id="IPR015424">
    <property type="entry name" value="PyrdxlP-dep_Trfase"/>
</dbReference>
<dbReference type="NCBIfam" id="TIGR00713">
    <property type="entry name" value="hemL"/>
    <property type="match status" value="1"/>
</dbReference>
<evidence type="ECO:0000256" key="1">
    <source>
        <dbReference type="ARBA" id="ARBA00001933"/>
    </source>
</evidence>
<dbReference type="Gene3D" id="3.90.1150.10">
    <property type="entry name" value="Aspartate Aminotransferase, domain 1"/>
    <property type="match status" value="1"/>
</dbReference>
<reference evidence="8 9" key="1">
    <citation type="submission" date="2020-06" db="EMBL/GenBank/DDBJ databases">
        <authorList>
            <person name="Duchaud E."/>
        </authorList>
    </citation>
    <scope>NUCLEOTIDE SEQUENCE [LARGE SCALE GENOMIC DNA]</scope>
    <source>
        <strain evidence="8">Alteromonas fortis</strain>
    </source>
</reference>
<proteinExistence type="inferred from homology"/>
<dbReference type="InterPro" id="IPR015421">
    <property type="entry name" value="PyrdxlP-dep_Trfase_major"/>
</dbReference>
<evidence type="ECO:0000313" key="9">
    <source>
        <dbReference type="Proteomes" id="UP000509458"/>
    </source>
</evidence>
<comment type="subcellular location">
    <subcellularLocation>
        <location evidence="7">Cytoplasm</location>
    </subcellularLocation>
</comment>
<comment type="cofactor">
    <cofactor evidence="1 7">
        <name>pyridoxal 5'-phosphate</name>
        <dbReference type="ChEBI" id="CHEBI:597326"/>
    </cofactor>
</comment>
<dbReference type="CDD" id="cd00610">
    <property type="entry name" value="OAT_like"/>
    <property type="match status" value="1"/>
</dbReference>
<dbReference type="GO" id="GO:0005737">
    <property type="term" value="C:cytoplasm"/>
    <property type="evidence" value="ECO:0007669"/>
    <property type="project" value="UniProtKB-SubCell"/>
</dbReference>
<comment type="similarity">
    <text evidence="3 7">Belongs to the class-III pyridoxal-phosphate-dependent aminotransferase family. HemL subfamily.</text>
</comment>
<dbReference type="SUPFAM" id="SSF53383">
    <property type="entry name" value="PLP-dependent transferases"/>
    <property type="match status" value="1"/>
</dbReference>
<accession>A0A6T9XX15</accession>
<dbReference type="InterPro" id="IPR015422">
    <property type="entry name" value="PyrdxlP-dep_Trfase_small"/>
</dbReference>
<comment type="subunit">
    <text evidence="7">Homodimer.</text>
</comment>
<dbReference type="GO" id="GO:0008483">
    <property type="term" value="F:transaminase activity"/>
    <property type="evidence" value="ECO:0007669"/>
    <property type="project" value="UniProtKB-KW"/>
</dbReference>
<dbReference type="NCBIfam" id="NF000818">
    <property type="entry name" value="PRK00062.1"/>
    <property type="match status" value="1"/>
</dbReference>
<comment type="pathway">
    <text evidence="2">Porphyrin-containing compound metabolism; protoporphyrin-IX biosynthesis; 5-aminolevulinate from L-glutamyl-tRNA(Glu): step 2/2.</text>
</comment>
<dbReference type="Proteomes" id="UP000509458">
    <property type="component" value="Chromosome"/>
</dbReference>
<keyword evidence="5 7" id="KW-0413">Isomerase</keyword>
<dbReference type="PROSITE" id="PS00600">
    <property type="entry name" value="AA_TRANSFER_CLASS_3"/>
    <property type="match status" value="1"/>
</dbReference>
<protein>
    <recommendedName>
        <fullName evidence="7">Glutamate-1-semialdehyde 2,1-aminomutase</fullName>
        <shortName evidence="7">GSA</shortName>
        <ecNumber evidence="7">5.4.3.8</ecNumber>
    </recommendedName>
    <alternativeName>
        <fullName evidence="7">Glutamate-1-semialdehyde aminotransferase</fullName>
        <shortName evidence="7">GSA-AT</shortName>
    </alternativeName>
</protein>
<dbReference type="GO" id="GO:0030170">
    <property type="term" value="F:pyridoxal phosphate binding"/>
    <property type="evidence" value="ECO:0007669"/>
    <property type="project" value="InterPro"/>
</dbReference>
<keyword evidence="6 7" id="KW-0627">Porphyrin biosynthesis</keyword>